<protein>
    <submittedName>
        <fullName evidence="2">Uncharacterized protein</fullName>
    </submittedName>
</protein>
<dbReference type="Proteomes" id="UP001367676">
    <property type="component" value="Unassembled WGS sequence"/>
</dbReference>
<evidence type="ECO:0000256" key="1">
    <source>
        <dbReference type="SAM" id="MobiDB-lite"/>
    </source>
</evidence>
<gene>
    <name evidence="2" type="ORF">V9T40_003655</name>
</gene>
<keyword evidence="3" id="KW-1185">Reference proteome</keyword>
<organism evidence="2 3">
    <name type="scientific">Parthenolecanium corni</name>
    <dbReference type="NCBI Taxonomy" id="536013"/>
    <lineage>
        <taxon>Eukaryota</taxon>
        <taxon>Metazoa</taxon>
        <taxon>Ecdysozoa</taxon>
        <taxon>Arthropoda</taxon>
        <taxon>Hexapoda</taxon>
        <taxon>Insecta</taxon>
        <taxon>Pterygota</taxon>
        <taxon>Neoptera</taxon>
        <taxon>Paraneoptera</taxon>
        <taxon>Hemiptera</taxon>
        <taxon>Sternorrhyncha</taxon>
        <taxon>Coccoidea</taxon>
        <taxon>Coccidae</taxon>
        <taxon>Parthenolecanium</taxon>
    </lineage>
</organism>
<dbReference type="AlphaFoldDB" id="A0AAN9TT64"/>
<feature type="region of interest" description="Disordered" evidence="1">
    <location>
        <begin position="193"/>
        <end position="239"/>
    </location>
</feature>
<dbReference type="EMBL" id="JBBCAQ010000006">
    <property type="protein sequence ID" value="KAK7603656.1"/>
    <property type="molecule type" value="Genomic_DNA"/>
</dbReference>
<name>A0AAN9TT64_9HEMI</name>
<evidence type="ECO:0000313" key="2">
    <source>
        <dbReference type="EMBL" id="KAK7603656.1"/>
    </source>
</evidence>
<feature type="compositionally biased region" description="Basic and acidic residues" evidence="1">
    <location>
        <begin position="95"/>
        <end position="145"/>
    </location>
</feature>
<feature type="compositionally biased region" description="Acidic residues" evidence="1">
    <location>
        <begin position="229"/>
        <end position="239"/>
    </location>
</feature>
<evidence type="ECO:0000313" key="3">
    <source>
        <dbReference type="Proteomes" id="UP001367676"/>
    </source>
</evidence>
<sequence>MTTPPSGALTTTESEEKTAEAKPEKEPIAKPESVKAETVPKEPIKKDPSPVKTVKPPPPSPVEPPKKAEPESPPVPTKPTQIPQPISRPTPTAEPDEHVLKSSSKVDKPAEKKKDSFIEFERLQQLRVEEAQAKPPVTDKSKEDYQIEDEEIESIVEDILNCEEDLPEEESEKYVDDELQKKIREHLKALQEQDNQFQYQTPSQILKSAESASSQAQQKPSTQLKYASEEFEDHIDDEE</sequence>
<reference evidence="2 3" key="1">
    <citation type="submission" date="2024-03" db="EMBL/GenBank/DDBJ databases">
        <title>Adaptation during the transition from Ophiocordyceps entomopathogen to insect associate is accompanied by gene loss and intensified selection.</title>
        <authorList>
            <person name="Ward C.M."/>
            <person name="Onetto C.A."/>
            <person name="Borneman A.R."/>
        </authorList>
    </citation>
    <scope>NUCLEOTIDE SEQUENCE [LARGE SCALE GENOMIC DNA]</scope>
    <source>
        <strain evidence="2">AWRI1</strain>
        <tissue evidence="2">Single Adult Female</tissue>
    </source>
</reference>
<feature type="compositionally biased region" description="Polar residues" evidence="1">
    <location>
        <begin position="193"/>
        <end position="206"/>
    </location>
</feature>
<proteinExistence type="predicted"/>
<comment type="caution">
    <text evidence="2">The sequence shown here is derived from an EMBL/GenBank/DDBJ whole genome shotgun (WGS) entry which is preliminary data.</text>
</comment>
<feature type="compositionally biased region" description="Polar residues" evidence="1">
    <location>
        <begin position="78"/>
        <end position="90"/>
    </location>
</feature>
<accession>A0AAN9TT64</accession>
<feature type="region of interest" description="Disordered" evidence="1">
    <location>
        <begin position="1"/>
        <end position="147"/>
    </location>
</feature>
<feature type="compositionally biased region" description="Low complexity" evidence="1">
    <location>
        <begin position="208"/>
        <end position="218"/>
    </location>
</feature>
<feature type="compositionally biased region" description="Basic and acidic residues" evidence="1">
    <location>
        <begin position="14"/>
        <end position="49"/>
    </location>
</feature>